<accession>A0A068NTT0</accession>
<feature type="domain" description="Beta-mannosidase-like galactose-binding" evidence="5">
    <location>
        <begin position="1"/>
        <end position="152"/>
    </location>
</feature>
<dbReference type="Gene3D" id="3.20.20.80">
    <property type="entry name" value="Glycosidases"/>
    <property type="match status" value="1"/>
</dbReference>
<dbReference type="InterPro" id="IPR008979">
    <property type="entry name" value="Galactose-bd-like_sf"/>
</dbReference>
<dbReference type="Pfam" id="PF22666">
    <property type="entry name" value="Glyco_hydro_2_N2"/>
    <property type="match status" value="1"/>
</dbReference>
<dbReference type="SUPFAM" id="SSF49303">
    <property type="entry name" value="beta-Galactosidase/glucuronidase domain"/>
    <property type="match status" value="1"/>
</dbReference>
<evidence type="ECO:0000256" key="4">
    <source>
        <dbReference type="ARBA" id="ARBA00023295"/>
    </source>
</evidence>
<dbReference type="AlphaFoldDB" id="A0A068NTT0"/>
<gene>
    <name evidence="6" type="ORF">OP10G_2792</name>
</gene>
<dbReference type="GO" id="GO:0004567">
    <property type="term" value="F:beta-mannosidase activity"/>
    <property type="evidence" value="ECO:0007669"/>
    <property type="project" value="UniProtKB-EC"/>
</dbReference>
<evidence type="ECO:0000256" key="1">
    <source>
        <dbReference type="ARBA" id="ARBA00000829"/>
    </source>
</evidence>
<dbReference type="GO" id="GO:0006516">
    <property type="term" value="P:glycoprotein catabolic process"/>
    <property type="evidence" value="ECO:0007669"/>
    <property type="project" value="TreeGrafter"/>
</dbReference>
<dbReference type="InterPro" id="IPR036156">
    <property type="entry name" value="Beta-gal/glucu_dom_sf"/>
</dbReference>
<evidence type="ECO:0000256" key="3">
    <source>
        <dbReference type="ARBA" id="ARBA00022801"/>
    </source>
</evidence>
<evidence type="ECO:0000313" key="7">
    <source>
        <dbReference type="Proteomes" id="UP000027982"/>
    </source>
</evidence>
<reference evidence="6 7" key="1">
    <citation type="journal article" date="2014" name="PLoS ONE">
        <title>The first complete genome sequence of the class fimbriimonadia in the phylum armatimonadetes.</title>
        <authorList>
            <person name="Hu Z.Y."/>
            <person name="Wang Y.Z."/>
            <person name="Im W.T."/>
            <person name="Wang S.Y."/>
            <person name="Zhao G.P."/>
            <person name="Zheng H.J."/>
            <person name="Quan Z.X."/>
        </authorList>
    </citation>
    <scope>NUCLEOTIDE SEQUENCE [LARGE SCALE GENOMIC DNA]</scope>
    <source>
        <strain evidence="6">Gsoil 348</strain>
    </source>
</reference>
<sequence>MHLDLVRHGIIPDPFIAMHEPGVAWVDERRWSYETTFEWTPSPDHPIRVLRFEGLDTVCEVFLNGESVARHDNMFVPLEIDVTSRLQRGKNELRIDFESAVKVGQGRRREYFDANGIDWKTQWFDERAFVRKAQYMSGWDWGPRLVSCGIWQPVKLLEFRGRIRRISYLQERLSSGRFRVVAEPEIEGEGRLAVAFGDQTRSGGDPLEFELAPELWWPNGEGAQTLYPAIATMDTGHRVEKQIGFRTARLLRERDDHGRSFEFEVNGRRIYARGANWIPNDSFPSRICPCDISTQIARYKGLGLNMLRVWGGGFYESEAFYDECDLRGILVWQDFPFACSYYPDGAAEKEIVRKEATEQVLRLRDRASLALWCGNNENEALWLGKWGGAELAPPRYFGEEIYSEVLRDVVEELDPAHDYIRTSPTAVEPEEEVPGLTEENWGDAHYWDVWHGRGDWVHYSDSQTRFSSEFGFASSPSLDAWRQIGAGSEVDSEVAWWHNKTGKTPEVFRGYAGLHYPEPQTLENWTYISQLNQRDALRHGIEYFRRNELCRGTLIWQMNDCWPVQSWAVEDYSRLLKPAGHELRRLYAPTMLSLAVGESDAELYVAHEGPEPFDGNATVDAFDTLTGERTPLGAFPVTVCPGGRAKLSIAIARFTRNRTAIRAAIAGQDGSERWAWLCEPKDLQLKPVRLTARASEELSVEVGGFVADLVVWDDDDLFAVRNRIDCEEGWEAMTAANTAVIYNLASRPVRLRARSLAGEHEISMD</sequence>
<dbReference type="eggNOG" id="COG3250">
    <property type="taxonomic scope" value="Bacteria"/>
</dbReference>
<organism evidence="6 7">
    <name type="scientific">Fimbriimonas ginsengisoli Gsoil 348</name>
    <dbReference type="NCBI Taxonomy" id="661478"/>
    <lineage>
        <taxon>Bacteria</taxon>
        <taxon>Bacillati</taxon>
        <taxon>Armatimonadota</taxon>
        <taxon>Fimbriimonadia</taxon>
        <taxon>Fimbriimonadales</taxon>
        <taxon>Fimbriimonadaceae</taxon>
        <taxon>Fimbriimonas</taxon>
    </lineage>
</organism>
<dbReference type="InterPro" id="IPR054593">
    <property type="entry name" value="Beta-mannosidase-like_N2"/>
</dbReference>
<dbReference type="Gene3D" id="2.60.40.10">
    <property type="entry name" value="Immunoglobulins"/>
    <property type="match status" value="1"/>
</dbReference>
<dbReference type="PANTHER" id="PTHR43730">
    <property type="entry name" value="BETA-MANNOSIDASE"/>
    <property type="match status" value="1"/>
</dbReference>
<dbReference type="SUPFAM" id="SSF51445">
    <property type="entry name" value="(Trans)glycosidases"/>
    <property type="match status" value="1"/>
</dbReference>
<protein>
    <recommendedName>
        <fullName evidence="2">beta-mannosidase</fullName>
        <ecNumber evidence="2">3.2.1.25</ecNumber>
    </recommendedName>
</protein>
<dbReference type="EC" id="3.2.1.25" evidence="2"/>
<dbReference type="KEGG" id="fgi:OP10G_2792"/>
<dbReference type="SUPFAM" id="SSF49785">
    <property type="entry name" value="Galactose-binding domain-like"/>
    <property type="match status" value="1"/>
</dbReference>
<dbReference type="InterPro" id="IPR013783">
    <property type="entry name" value="Ig-like_fold"/>
</dbReference>
<dbReference type="Gene3D" id="2.60.120.260">
    <property type="entry name" value="Galactose-binding domain-like"/>
    <property type="match status" value="1"/>
</dbReference>
<dbReference type="EMBL" id="CP007139">
    <property type="protein sequence ID" value="AIE86160.1"/>
    <property type="molecule type" value="Genomic_DNA"/>
</dbReference>
<dbReference type="STRING" id="661478.OP10G_2792"/>
<dbReference type="InterPro" id="IPR050887">
    <property type="entry name" value="Beta-mannosidase_GH2"/>
</dbReference>
<keyword evidence="3 6" id="KW-0378">Hydrolase</keyword>
<dbReference type="InterPro" id="IPR017853">
    <property type="entry name" value="GH"/>
</dbReference>
<name>A0A068NTT0_FIMGI</name>
<dbReference type="Proteomes" id="UP000027982">
    <property type="component" value="Chromosome"/>
</dbReference>
<dbReference type="HOGENOM" id="CLU_005015_3_2_0"/>
<dbReference type="FunFam" id="3.20.20.80:FF:000050">
    <property type="entry name" value="Beta-mannosidase B"/>
    <property type="match status" value="1"/>
</dbReference>
<dbReference type="PANTHER" id="PTHR43730:SF1">
    <property type="entry name" value="BETA-MANNOSIDASE"/>
    <property type="match status" value="1"/>
</dbReference>
<evidence type="ECO:0000313" key="6">
    <source>
        <dbReference type="EMBL" id="AIE86160.1"/>
    </source>
</evidence>
<evidence type="ECO:0000256" key="2">
    <source>
        <dbReference type="ARBA" id="ARBA00012754"/>
    </source>
</evidence>
<comment type="catalytic activity">
    <reaction evidence="1">
        <text>Hydrolysis of terminal, non-reducing beta-D-mannose residues in beta-D-mannosides.</text>
        <dbReference type="EC" id="3.2.1.25"/>
    </reaction>
</comment>
<keyword evidence="4" id="KW-0326">Glycosidase</keyword>
<proteinExistence type="predicted"/>
<evidence type="ECO:0000259" key="5">
    <source>
        <dbReference type="Pfam" id="PF22666"/>
    </source>
</evidence>
<keyword evidence="7" id="KW-1185">Reference proteome</keyword>